<reference evidence="2 3" key="1">
    <citation type="journal article" date="2016" name="Nat. Commun.">
        <title>Thousands of microbial genomes shed light on interconnected biogeochemical processes in an aquifer system.</title>
        <authorList>
            <person name="Anantharaman K."/>
            <person name="Brown C.T."/>
            <person name="Hug L.A."/>
            <person name="Sharon I."/>
            <person name="Castelle C.J."/>
            <person name="Probst A.J."/>
            <person name="Thomas B.C."/>
            <person name="Singh A."/>
            <person name="Wilkins M.J."/>
            <person name="Karaoz U."/>
            <person name="Brodie E.L."/>
            <person name="Williams K.H."/>
            <person name="Hubbard S.S."/>
            <person name="Banfield J.F."/>
        </authorList>
    </citation>
    <scope>NUCLEOTIDE SEQUENCE [LARGE SCALE GENOMIC DNA]</scope>
</reference>
<dbReference type="PRINTS" id="PR01590">
    <property type="entry name" value="HTHFIS"/>
</dbReference>
<dbReference type="AlphaFoldDB" id="A0A1F4TKP8"/>
<dbReference type="PANTHER" id="PTHR47918:SF1">
    <property type="entry name" value="DNA-BINDING PROTEIN FIS"/>
    <property type="match status" value="1"/>
</dbReference>
<organism evidence="2 3">
    <name type="scientific">candidate division WOR-1 bacterium RIFOXYB2_FULL_48_7</name>
    <dbReference type="NCBI Taxonomy" id="1802583"/>
    <lineage>
        <taxon>Bacteria</taxon>
        <taxon>Bacillati</taxon>
        <taxon>Saganbacteria</taxon>
    </lineage>
</organism>
<dbReference type="Gene3D" id="1.10.10.60">
    <property type="entry name" value="Homeodomain-like"/>
    <property type="match status" value="1"/>
</dbReference>
<name>A0A1F4TKP8_UNCSA</name>
<evidence type="ECO:0000313" key="2">
    <source>
        <dbReference type="EMBL" id="OGC33090.1"/>
    </source>
</evidence>
<dbReference type="SUPFAM" id="SSF46689">
    <property type="entry name" value="Homeodomain-like"/>
    <property type="match status" value="1"/>
</dbReference>
<dbReference type="GO" id="GO:0043565">
    <property type="term" value="F:sequence-specific DNA binding"/>
    <property type="evidence" value="ECO:0007669"/>
    <property type="project" value="InterPro"/>
</dbReference>
<gene>
    <name evidence="2" type="ORF">A2311_05015</name>
</gene>
<feature type="domain" description="DNA binding HTH" evidence="1">
    <location>
        <begin position="27"/>
        <end position="67"/>
    </location>
</feature>
<proteinExistence type="predicted"/>
<dbReference type="PANTHER" id="PTHR47918">
    <property type="entry name" value="DNA-BINDING PROTEIN FIS"/>
    <property type="match status" value="1"/>
</dbReference>
<accession>A0A1F4TKP8</accession>
<comment type="caution">
    <text evidence="2">The sequence shown here is derived from an EMBL/GenBank/DDBJ whole genome shotgun (WGS) entry which is preliminary data.</text>
</comment>
<dbReference type="InterPro" id="IPR050207">
    <property type="entry name" value="Trans_regulatory_Fis"/>
</dbReference>
<evidence type="ECO:0000259" key="1">
    <source>
        <dbReference type="Pfam" id="PF02954"/>
    </source>
</evidence>
<evidence type="ECO:0000313" key="3">
    <source>
        <dbReference type="Proteomes" id="UP000178951"/>
    </source>
</evidence>
<sequence>MFIEDKINQLAESFFSEHEGNVYRFLVESLERPLLERVLISTKGNQLEASRILGINRNTLRDKLRKLGIKKQ</sequence>
<protein>
    <recommendedName>
        <fullName evidence="1">DNA binding HTH domain-containing protein</fullName>
    </recommendedName>
</protein>
<dbReference type="STRING" id="1802583.A2311_05015"/>
<dbReference type="EMBL" id="MEUF01000067">
    <property type="protein sequence ID" value="OGC33090.1"/>
    <property type="molecule type" value="Genomic_DNA"/>
</dbReference>
<dbReference type="Proteomes" id="UP000178951">
    <property type="component" value="Unassembled WGS sequence"/>
</dbReference>
<dbReference type="InterPro" id="IPR002197">
    <property type="entry name" value="HTH_Fis"/>
</dbReference>
<dbReference type="InterPro" id="IPR009057">
    <property type="entry name" value="Homeodomain-like_sf"/>
</dbReference>
<dbReference type="Pfam" id="PF02954">
    <property type="entry name" value="HTH_8"/>
    <property type="match status" value="1"/>
</dbReference>